<dbReference type="Pfam" id="PF03473">
    <property type="entry name" value="MOSC"/>
    <property type="match status" value="1"/>
</dbReference>
<proteinExistence type="predicted"/>
<keyword evidence="1" id="KW-1133">Transmembrane helix</keyword>
<reference evidence="3" key="1">
    <citation type="submission" date="2020-05" db="EMBL/GenBank/DDBJ databases">
        <title>Phylogenomic resolution of chytrid fungi.</title>
        <authorList>
            <person name="Stajich J.E."/>
            <person name="Amses K."/>
            <person name="Simmons R."/>
            <person name="Seto K."/>
            <person name="Myers J."/>
            <person name="Bonds A."/>
            <person name="Quandt C.A."/>
            <person name="Barry K."/>
            <person name="Liu P."/>
            <person name="Grigoriev I."/>
            <person name="Longcore J.E."/>
            <person name="James T.Y."/>
        </authorList>
    </citation>
    <scope>NUCLEOTIDE SEQUENCE</scope>
    <source>
        <strain evidence="3">JEL0318</strain>
    </source>
</reference>
<dbReference type="Proteomes" id="UP001212841">
    <property type="component" value="Unassembled WGS sequence"/>
</dbReference>
<dbReference type="Pfam" id="PF03476">
    <property type="entry name" value="MOSC_N"/>
    <property type="match status" value="1"/>
</dbReference>
<dbReference type="InterPro" id="IPR005302">
    <property type="entry name" value="MoCF_Sase_C"/>
</dbReference>
<keyword evidence="1" id="KW-0472">Membrane</keyword>
<organism evidence="3 4">
    <name type="scientific">Rhizophlyctis rosea</name>
    <dbReference type="NCBI Taxonomy" id="64517"/>
    <lineage>
        <taxon>Eukaryota</taxon>
        <taxon>Fungi</taxon>
        <taxon>Fungi incertae sedis</taxon>
        <taxon>Chytridiomycota</taxon>
        <taxon>Chytridiomycota incertae sedis</taxon>
        <taxon>Chytridiomycetes</taxon>
        <taxon>Rhizophlyctidales</taxon>
        <taxon>Rhizophlyctidaceae</taxon>
        <taxon>Rhizophlyctis</taxon>
    </lineage>
</organism>
<dbReference type="InterPro" id="IPR005303">
    <property type="entry name" value="MOCOS_middle"/>
</dbReference>
<sequence>MVLIKPRLEFDRLEKIGEDEVGTYACGGRMIVSAPDMEDLVVPFRSSFPENPSAQCKVWSDLVDSFDEGDAPAQWFSKFFQIPCRLMIKDTRTVRTTDPLHTPPRDFFHYEPQAAFSDGFPFLLLSTSSMDKLNSLLALENLAPAHALNFRPNIMITGTTEPNVEDTYLRISVNRYPFFIACRCTRCQVPGNDLKTGKMKNDITKVIMRYRRIDPGAPYKACFGVNAIPGGVGYVLKVGDVVSVDETGVHTRKGGVWNGTEVPVVLGGVQDVEKKSVSIGGGVGRRRSVDITVRNKWGNGGFGGLLGWVALIFPGLSGILTRWWPF</sequence>
<keyword evidence="1" id="KW-0812">Transmembrane</keyword>
<comment type="caution">
    <text evidence="3">The sequence shown here is derived from an EMBL/GenBank/DDBJ whole genome shotgun (WGS) entry which is preliminary data.</text>
</comment>
<feature type="domain" description="MOSC" evidence="2">
    <location>
        <begin position="94"/>
        <end position="245"/>
    </location>
</feature>
<evidence type="ECO:0000256" key="1">
    <source>
        <dbReference type="SAM" id="Phobius"/>
    </source>
</evidence>
<dbReference type="SUPFAM" id="SSF141673">
    <property type="entry name" value="MOSC N-terminal domain-like"/>
    <property type="match status" value="1"/>
</dbReference>
<keyword evidence="4" id="KW-1185">Reference proteome</keyword>
<dbReference type="GO" id="GO:0030170">
    <property type="term" value="F:pyridoxal phosphate binding"/>
    <property type="evidence" value="ECO:0007669"/>
    <property type="project" value="InterPro"/>
</dbReference>
<accession>A0AAD5SDT0</accession>
<evidence type="ECO:0000313" key="3">
    <source>
        <dbReference type="EMBL" id="KAJ3051764.1"/>
    </source>
</evidence>
<gene>
    <name evidence="3" type="ORF">HK097_007227</name>
</gene>
<dbReference type="EMBL" id="JADGJD010000361">
    <property type="protein sequence ID" value="KAJ3051764.1"/>
    <property type="molecule type" value="Genomic_DNA"/>
</dbReference>
<evidence type="ECO:0000259" key="2">
    <source>
        <dbReference type="PROSITE" id="PS51340"/>
    </source>
</evidence>
<dbReference type="AlphaFoldDB" id="A0AAD5SDT0"/>
<dbReference type="GO" id="GO:0030151">
    <property type="term" value="F:molybdenum ion binding"/>
    <property type="evidence" value="ECO:0007669"/>
    <property type="project" value="InterPro"/>
</dbReference>
<protein>
    <recommendedName>
        <fullName evidence="2">MOSC domain-containing protein</fullName>
    </recommendedName>
</protein>
<dbReference type="PROSITE" id="PS51340">
    <property type="entry name" value="MOSC"/>
    <property type="match status" value="1"/>
</dbReference>
<name>A0AAD5SDT0_9FUNG</name>
<feature type="transmembrane region" description="Helical" evidence="1">
    <location>
        <begin position="302"/>
        <end position="324"/>
    </location>
</feature>
<evidence type="ECO:0000313" key="4">
    <source>
        <dbReference type="Proteomes" id="UP001212841"/>
    </source>
</evidence>
<dbReference type="GO" id="GO:0003824">
    <property type="term" value="F:catalytic activity"/>
    <property type="evidence" value="ECO:0007669"/>
    <property type="project" value="InterPro"/>
</dbReference>